<proteinExistence type="predicted"/>
<keyword evidence="2" id="KW-1185">Reference proteome</keyword>
<gene>
    <name evidence="1" type="ORF">FCALED_LOCUS13041</name>
</gene>
<sequence>MSDFEFTYMDFEKYSTNASEESNKKNIDQIVLASSEIASENSDFYSNSFQTIHDDIDVEIERTSTTAMRMGKVKLNRLTERPHMITPEKASIMEEKLGREILSLSILDQLFEFEEKPPKTAILKVLSELQAISSDWTAERVK</sequence>
<evidence type="ECO:0000313" key="2">
    <source>
        <dbReference type="Proteomes" id="UP000789570"/>
    </source>
</evidence>
<accession>A0A9N9EYG3</accession>
<protein>
    <submittedName>
        <fullName evidence="1">13190_t:CDS:1</fullName>
    </submittedName>
</protein>
<feature type="non-terminal residue" evidence="1">
    <location>
        <position position="142"/>
    </location>
</feature>
<organism evidence="1 2">
    <name type="scientific">Funneliformis caledonium</name>
    <dbReference type="NCBI Taxonomy" id="1117310"/>
    <lineage>
        <taxon>Eukaryota</taxon>
        <taxon>Fungi</taxon>
        <taxon>Fungi incertae sedis</taxon>
        <taxon>Mucoromycota</taxon>
        <taxon>Glomeromycotina</taxon>
        <taxon>Glomeromycetes</taxon>
        <taxon>Glomerales</taxon>
        <taxon>Glomeraceae</taxon>
        <taxon>Funneliformis</taxon>
    </lineage>
</organism>
<reference evidence="1" key="1">
    <citation type="submission" date="2021-06" db="EMBL/GenBank/DDBJ databases">
        <authorList>
            <person name="Kallberg Y."/>
            <person name="Tangrot J."/>
            <person name="Rosling A."/>
        </authorList>
    </citation>
    <scope>NUCLEOTIDE SEQUENCE</scope>
    <source>
        <strain evidence="1">UK204</strain>
    </source>
</reference>
<dbReference type="AlphaFoldDB" id="A0A9N9EYG3"/>
<evidence type="ECO:0000313" key="1">
    <source>
        <dbReference type="EMBL" id="CAG8692549.1"/>
    </source>
</evidence>
<dbReference type="Proteomes" id="UP000789570">
    <property type="component" value="Unassembled WGS sequence"/>
</dbReference>
<name>A0A9N9EYG3_9GLOM</name>
<dbReference type="EMBL" id="CAJVPQ010007064">
    <property type="protein sequence ID" value="CAG8692549.1"/>
    <property type="molecule type" value="Genomic_DNA"/>
</dbReference>
<comment type="caution">
    <text evidence="1">The sequence shown here is derived from an EMBL/GenBank/DDBJ whole genome shotgun (WGS) entry which is preliminary data.</text>
</comment>